<keyword evidence="1" id="KW-1133">Transmembrane helix</keyword>
<dbReference type="Proteomes" id="UP001285908">
    <property type="component" value="Unassembled WGS sequence"/>
</dbReference>
<dbReference type="AlphaFoldDB" id="A0AAJ0MS16"/>
<feature type="transmembrane region" description="Helical" evidence="1">
    <location>
        <begin position="65"/>
        <end position="84"/>
    </location>
</feature>
<sequence>MGWVIYTHNDIATACNVFDDHFMLMEYGKKKKGRGRLRGFLLSFFFFFFLLRFGKKEAGRHLWALYYLVHLSMTPNSVYCRAICRKGCFVRHRVMALAF</sequence>
<feature type="transmembrane region" description="Helical" evidence="1">
    <location>
        <begin position="35"/>
        <end position="53"/>
    </location>
</feature>
<evidence type="ECO:0000313" key="2">
    <source>
        <dbReference type="EMBL" id="KAK3492812.1"/>
    </source>
</evidence>
<evidence type="ECO:0000313" key="3">
    <source>
        <dbReference type="Proteomes" id="UP001285908"/>
    </source>
</evidence>
<gene>
    <name evidence="2" type="ORF">B0T23DRAFT_150328</name>
</gene>
<dbReference type="RefSeq" id="XP_062693270.1">
    <property type="nucleotide sequence ID" value="XM_062832525.1"/>
</dbReference>
<name>A0AAJ0MS16_9PEZI</name>
<organism evidence="2 3">
    <name type="scientific">Neurospora hispaniola</name>
    <dbReference type="NCBI Taxonomy" id="588809"/>
    <lineage>
        <taxon>Eukaryota</taxon>
        <taxon>Fungi</taxon>
        <taxon>Dikarya</taxon>
        <taxon>Ascomycota</taxon>
        <taxon>Pezizomycotina</taxon>
        <taxon>Sordariomycetes</taxon>
        <taxon>Sordariomycetidae</taxon>
        <taxon>Sordariales</taxon>
        <taxon>Sordariaceae</taxon>
        <taxon>Neurospora</taxon>
    </lineage>
</organism>
<comment type="caution">
    <text evidence="2">The sequence shown here is derived from an EMBL/GenBank/DDBJ whole genome shotgun (WGS) entry which is preliminary data.</text>
</comment>
<proteinExistence type="predicted"/>
<reference evidence="2 3" key="1">
    <citation type="journal article" date="2023" name="Mol. Phylogenet. Evol.">
        <title>Genome-scale phylogeny and comparative genomics of the fungal order Sordariales.</title>
        <authorList>
            <person name="Hensen N."/>
            <person name="Bonometti L."/>
            <person name="Westerberg I."/>
            <person name="Brannstrom I.O."/>
            <person name="Guillou S."/>
            <person name="Cros-Aarteil S."/>
            <person name="Calhoun S."/>
            <person name="Haridas S."/>
            <person name="Kuo A."/>
            <person name="Mondo S."/>
            <person name="Pangilinan J."/>
            <person name="Riley R."/>
            <person name="LaButti K."/>
            <person name="Andreopoulos B."/>
            <person name="Lipzen A."/>
            <person name="Chen C."/>
            <person name="Yan M."/>
            <person name="Daum C."/>
            <person name="Ng V."/>
            <person name="Clum A."/>
            <person name="Steindorff A."/>
            <person name="Ohm R.A."/>
            <person name="Martin F."/>
            <person name="Silar P."/>
            <person name="Natvig D.O."/>
            <person name="Lalanne C."/>
            <person name="Gautier V."/>
            <person name="Ament-Velasquez S.L."/>
            <person name="Kruys A."/>
            <person name="Hutchinson M.I."/>
            <person name="Powell A.J."/>
            <person name="Barry K."/>
            <person name="Miller A.N."/>
            <person name="Grigoriev I.V."/>
            <person name="Debuchy R."/>
            <person name="Gladieux P."/>
            <person name="Hiltunen Thoren M."/>
            <person name="Johannesson H."/>
        </authorList>
    </citation>
    <scope>NUCLEOTIDE SEQUENCE [LARGE SCALE GENOMIC DNA]</scope>
    <source>
        <strain evidence="2 3">FGSC 10403</strain>
    </source>
</reference>
<accession>A0AAJ0MS16</accession>
<evidence type="ECO:0000256" key="1">
    <source>
        <dbReference type="SAM" id="Phobius"/>
    </source>
</evidence>
<keyword evidence="3" id="KW-1185">Reference proteome</keyword>
<keyword evidence="1" id="KW-0812">Transmembrane</keyword>
<protein>
    <submittedName>
        <fullName evidence="2">Uncharacterized protein</fullName>
    </submittedName>
</protein>
<dbReference type="GeneID" id="87870147"/>
<keyword evidence="1" id="KW-0472">Membrane</keyword>
<dbReference type="EMBL" id="JAULSX010000004">
    <property type="protein sequence ID" value="KAK3492812.1"/>
    <property type="molecule type" value="Genomic_DNA"/>
</dbReference>